<gene>
    <name evidence="1" type="ORF">HCT14_02420</name>
</gene>
<protein>
    <submittedName>
        <fullName evidence="1">Uncharacterized protein</fullName>
    </submittedName>
</protein>
<evidence type="ECO:0000313" key="1">
    <source>
        <dbReference type="EMBL" id="NIZ40368.1"/>
    </source>
</evidence>
<dbReference type="AlphaFoldDB" id="A0A968G883"/>
<proteinExistence type="predicted"/>
<organism evidence="1 2">
    <name type="scientific">Entomospira entomophila</name>
    <dbReference type="NCBI Taxonomy" id="2719988"/>
    <lineage>
        <taxon>Bacteria</taxon>
        <taxon>Pseudomonadati</taxon>
        <taxon>Spirochaetota</taxon>
        <taxon>Spirochaetia</taxon>
        <taxon>Spirochaetales</taxon>
        <taxon>Spirochaetaceae</taxon>
        <taxon>Entomospira</taxon>
    </lineage>
</organism>
<accession>A0A968G883</accession>
<dbReference type="EMBL" id="JAATLJ010000001">
    <property type="protein sequence ID" value="NIZ40368.1"/>
    <property type="molecule type" value="Genomic_DNA"/>
</dbReference>
<sequence length="106" mass="12048">MTYATNIKTLNKEEYFYQCAQQYQRGLKIGIAPQYIIPPQKSVSAMQPHDQLQVDGIDALHNISYSQEQLDFIHYHAIAIREALTPVITAFAPVPKDMGTIMNFCT</sequence>
<dbReference type="Proteomes" id="UP000711995">
    <property type="component" value="Unassembled WGS sequence"/>
</dbReference>
<evidence type="ECO:0000313" key="2">
    <source>
        <dbReference type="Proteomes" id="UP000711995"/>
    </source>
</evidence>
<comment type="caution">
    <text evidence="1">The sequence shown here is derived from an EMBL/GenBank/DDBJ whole genome shotgun (WGS) entry which is preliminary data.</text>
</comment>
<reference evidence="1 2" key="1">
    <citation type="submission" date="2020-03" db="EMBL/GenBank/DDBJ databases">
        <title>Spirochaetal bacteria isolated from arthropods constitute a novel genus Entomospira genus novum within the order Spirochaetales.</title>
        <authorList>
            <person name="Grana-Miraglia L."/>
            <person name="Sikutova S."/>
            <person name="Fingerle V."/>
            <person name="Sing A."/>
            <person name="Castillo-Ramirez S."/>
            <person name="Margos G."/>
            <person name="Rudolf I."/>
        </authorList>
    </citation>
    <scope>NUCLEOTIDE SEQUENCE [LARGE SCALE GENOMIC DNA]</scope>
    <source>
        <strain evidence="1 2">BR193</strain>
    </source>
</reference>
<keyword evidence="2" id="KW-1185">Reference proteome</keyword>
<name>A0A968G883_9SPIO</name>
<dbReference type="RefSeq" id="WP_167699969.1">
    <property type="nucleotide sequence ID" value="NZ_CP118174.1"/>
</dbReference>